<proteinExistence type="predicted"/>
<dbReference type="EMBL" id="CP002305">
    <property type="protein sequence ID" value="ADQ18079.1"/>
    <property type="molecule type" value="Genomic_DNA"/>
</dbReference>
<dbReference type="KEGG" id="lby:Lbys_2536"/>
<dbReference type="STRING" id="649349.Lbys_0420"/>
<evidence type="ECO:0000313" key="2">
    <source>
        <dbReference type="EMBL" id="ADQ16196.1"/>
    </source>
</evidence>
<dbReference type="KEGG" id="lby:Lbys_0420"/>
<gene>
    <name evidence="2" type="ordered locus">Lbys_0420</name>
    <name evidence="3" type="ordered locus">Lbys_0535</name>
    <name evidence="4" type="ordered locus">Lbys_2406</name>
    <name evidence="5" type="ordered locus">Lbys_2536</name>
    <name evidence="6" type="ordered locus">Lbys_2727</name>
</gene>
<reference key="1">
    <citation type="submission" date="2010-11" db="EMBL/GenBank/DDBJ databases">
        <title>The complete genome of Leadbetterella byssophila DSM 17132.</title>
        <authorList>
            <consortium name="US DOE Joint Genome Institute (JGI-PGF)"/>
            <person name="Lucas S."/>
            <person name="Copeland A."/>
            <person name="Lapidus A."/>
            <person name="Glavina del Rio T."/>
            <person name="Dalin E."/>
            <person name="Tice H."/>
            <person name="Bruce D."/>
            <person name="Goodwin L."/>
            <person name="Pitluck S."/>
            <person name="Kyrpides N."/>
            <person name="Mavromatis K."/>
            <person name="Ivanova N."/>
            <person name="Teshima H."/>
            <person name="Brettin T."/>
            <person name="Detter J.C."/>
            <person name="Han C."/>
            <person name="Tapia R."/>
            <person name="Land M."/>
            <person name="Hauser L."/>
            <person name="Markowitz V."/>
            <person name="Cheng J.-F."/>
            <person name="Hugenholtz P."/>
            <person name="Woyke T."/>
            <person name="Wu D."/>
            <person name="Tindall B."/>
            <person name="Pomrenke H.G."/>
            <person name="Brambilla E."/>
            <person name="Klenk H.-P."/>
            <person name="Eisen J.A."/>
        </authorList>
    </citation>
    <scope>NUCLEOTIDE SEQUENCE [LARGE SCALE GENOMIC DNA]</scope>
    <source>
        <strain>DSM 17132</strain>
    </source>
</reference>
<dbReference type="RefSeq" id="WP_013407251.1">
    <property type="nucleotide sequence ID" value="NC_014655.1"/>
</dbReference>
<keyword evidence="7" id="KW-1185">Reference proteome</keyword>
<dbReference type="PANTHER" id="PTHR47515:SF2">
    <property type="entry name" value="INTEGRASE CORE DOMAIN PROTEIN"/>
    <property type="match status" value="1"/>
</dbReference>
<dbReference type="EMBL" id="CP002305">
    <property type="protein sequence ID" value="ADQ16196.1"/>
    <property type="molecule type" value="Genomic_DNA"/>
</dbReference>
<dbReference type="eggNOG" id="COG2801">
    <property type="taxonomic scope" value="Bacteria"/>
</dbReference>
<evidence type="ECO:0000313" key="4">
    <source>
        <dbReference type="EMBL" id="ADQ18079.1"/>
    </source>
</evidence>
<name>E4RQU6_LEAB4</name>
<evidence type="ECO:0000313" key="5">
    <source>
        <dbReference type="EMBL" id="ADQ18198.1"/>
    </source>
</evidence>
<dbReference type="Gene3D" id="3.30.420.10">
    <property type="entry name" value="Ribonuclease H-like superfamily/Ribonuclease H"/>
    <property type="match status" value="1"/>
</dbReference>
<accession>E4RQU6</accession>
<dbReference type="HOGENOM" id="CLU_027402_31_0_10"/>
<dbReference type="InterPro" id="IPR012337">
    <property type="entry name" value="RNaseH-like_sf"/>
</dbReference>
<dbReference type="KEGG" id="lby:Lbys_0535"/>
<dbReference type="AlphaFoldDB" id="E4RQU6"/>
<dbReference type="EMBL" id="CP002305">
    <property type="protein sequence ID" value="ADQ16305.1"/>
    <property type="molecule type" value="Genomic_DNA"/>
</dbReference>
<dbReference type="KEGG" id="lby:Lbys_2406"/>
<dbReference type="Proteomes" id="UP000007435">
    <property type="component" value="Chromosome"/>
</dbReference>
<dbReference type="Pfam" id="PF00665">
    <property type="entry name" value="rve"/>
    <property type="match status" value="1"/>
</dbReference>
<reference evidence="6 7" key="2">
    <citation type="journal article" date="2011" name="Stand. Genomic Sci.">
        <title>Complete genome sequence of Leadbetterella byssophila type strain (4M15).</title>
        <authorList>
            <person name="Abt B."/>
            <person name="Teshima H."/>
            <person name="Lucas S."/>
            <person name="Lapidus A."/>
            <person name="Del Rio T.G."/>
            <person name="Nolan M."/>
            <person name="Tice H."/>
            <person name="Cheng J.F."/>
            <person name="Pitluck S."/>
            <person name="Liolios K."/>
            <person name="Pagani I."/>
            <person name="Ivanova N."/>
            <person name="Mavromatis K."/>
            <person name="Pati A."/>
            <person name="Tapia R."/>
            <person name="Han C."/>
            <person name="Goodwin L."/>
            <person name="Chen A."/>
            <person name="Palaniappan K."/>
            <person name="Land M."/>
            <person name="Hauser L."/>
            <person name="Chang Y.J."/>
            <person name="Jeffries C.D."/>
            <person name="Rohde M."/>
            <person name="Goker M."/>
            <person name="Tindall B.J."/>
            <person name="Detter J.C."/>
            <person name="Woyke T."/>
            <person name="Bristow J."/>
            <person name="Eisen J.A."/>
            <person name="Markowitz V."/>
            <person name="Hugenholtz P."/>
            <person name="Klenk H.P."/>
            <person name="Kyrpides N.C."/>
        </authorList>
    </citation>
    <scope>NUCLEOTIDE SEQUENCE [LARGE SCALE GENOMIC DNA]</scope>
    <source>
        <strain evidence="6">DSM 17132</strain>
        <strain evidence="7">DSM 17132 / JCM 16389 / KACC 11308 / NBRC 106382 / 4M15</strain>
    </source>
</reference>
<dbReference type="EMBL" id="CP002305">
    <property type="protein sequence ID" value="ADQ18389.1"/>
    <property type="molecule type" value="Genomic_DNA"/>
</dbReference>
<dbReference type="EMBL" id="CP002305">
    <property type="protein sequence ID" value="ADQ18198.1"/>
    <property type="molecule type" value="Genomic_DNA"/>
</dbReference>
<sequence>MDYILQETKTLLEGEFVDYGYYKTYRYLNQEKGLRIGAYRTYKLMKENNLLKFQRSNTKRISRNWVKELVPIVQREFAFLEFDIKYVYIQGKRTNAQVLTILDVFSRWQLGQYIANSIKSEDVINLFEQILQTYPMPKQFIVRNDNGSQFEALIVQEYLKQKGITQEFTKPATPQQNGHIEAYHSILESAVCQRFEFESLQEFKQVMIRWKKFYNFERIHGGLHYKSPRKFLESIGVKIDPNW</sequence>
<evidence type="ECO:0000313" key="7">
    <source>
        <dbReference type="Proteomes" id="UP000007435"/>
    </source>
</evidence>
<protein>
    <submittedName>
        <fullName evidence="6">Integrase catalytic region</fullName>
    </submittedName>
</protein>
<dbReference type="GO" id="GO:0015074">
    <property type="term" value="P:DNA integration"/>
    <property type="evidence" value="ECO:0007669"/>
    <property type="project" value="InterPro"/>
</dbReference>
<evidence type="ECO:0000313" key="3">
    <source>
        <dbReference type="EMBL" id="ADQ16305.1"/>
    </source>
</evidence>
<dbReference type="PROSITE" id="PS50994">
    <property type="entry name" value="INTEGRASE"/>
    <property type="match status" value="1"/>
</dbReference>
<dbReference type="InterPro" id="IPR036397">
    <property type="entry name" value="RNaseH_sf"/>
</dbReference>
<dbReference type="InterPro" id="IPR001584">
    <property type="entry name" value="Integrase_cat-core"/>
</dbReference>
<dbReference type="GO" id="GO:0003676">
    <property type="term" value="F:nucleic acid binding"/>
    <property type="evidence" value="ECO:0007669"/>
    <property type="project" value="InterPro"/>
</dbReference>
<dbReference type="Pfam" id="PF13276">
    <property type="entry name" value="HTH_21"/>
    <property type="match status" value="1"/>
</dbReference>
<organism evidence="6 7">
    <name type="scientific">Leadbetterella byssophila (strain DSM 17132 / JCM 16389 / KACC 11308 / NBRC 106382 / 4M15)</name>
    <dbReference type="NCBI Taxonomy" id="649349"/>
    <lineage>
        <taxon>Bacteria</taxon>
        <taxon>Pseudomonadati</taxon>
        <taxon>Bacteroidota</taxon>
        <taxon>Cytophagia</taxon>
        <taxon>Cytophagales</taxon>
        <taxon>Leadbetterellaceae</taxon>
        <taxon>Leadbetterella</taxon>
    </lineage>
</organism>
<dbReference type="KEGG" id="lby:Lbys_2727"/>
<dbReference type="InterPro" id="IPR025948">
    <property type="entry name" value="HTH-like_dom"/>
</dbReference>
<dbReference type="SUPFAM" id="SSF53098">
    <property type="entry name" value="Ribonuclease H-like"/>
    <property type="match status" value="1"/>
</dbReference>
<feature type="domain" description="Integrase catalytic" evidence="1">
    <location>
        <begin position="67"/>
        <end position="236"/>
    </location>
</feature>
<dbReference type="PANTHER" id="PTHR47515">
    <property type="entry name" value="LOW CALCIUM RESPONSE LOCUS PROTEIN T"/>
    <property type="match status" value="1"/>
</dbReference>
<evidence type="ECO:0000259" key="1">
    <source>
        <dbReference type="PROSITE" id="PS50994"/>
    </source>
</evidence>
<evidence type="ECO:0000313" key="6">
    <source>
        <dbReference type="EMBL" id="ADQ18389.1"/>
    </source>
</evidence>